<organism evidence="2 3">
    <name type="scientific">Aquicoccus porphyridii</name>
    <dbReference type="NCBI Taxonomy" id="1852029"/>
    <lineage>
        <taxon>Bacteria</taxon>
        <taxon>Pseudomonadati</taxon>
        <taxon>Pseudomonadota</taxon>
        <taxon>Alphaproteobacteria</taxon>
        <taxon>Rhodobacterales</taxon>
        <taxon>Paracoccaceae</taxon>
        <taxon>Aquicoccus</taxon>
    </lineage>
</organism>
<dbReference type="Gene3D" id="3.40.1570.10">
    <property type="entry name" value="HemS/ChuS/ChuX like domains"/>
    <property type="match status" value="2"/>
</dbReference>
<protein>
    <submittedName>
        <fullName evidence="2">Hemin-degrading factor</fullName>
    </submittedName>
</protein>
<evidence type="ECO:0000313" key="2">
    <source>
        <dbReference type="EMBL" id="KAA0909653.1"/>
    </source>
</evidence>
<proteinExistence type="predicted"/>
<feature type="domain" description="Haemin-degrading HemS/ChuX" evidence="1">
    <location>
        <begin position="194"/>
        <end position="325"/>
    </location>
</feature>
<name>A0A5A9YXE3_9RHOB</name>
<dbReference type="CDD" id="cd16831">
    <property type="entry name" value="HemS-like_C"/>
    <property type="match status" value="1"/>
</dbReference>
<dbReference type="InterPro" id="IPR007845">
    <property type="entry name" value="HemS/ChuX_dom"/>
</dbReference>
<dbReference type="Pfam" id="PF05171">
    <property type="entry name" value="HemS"/>
    <property type="match status" value="2"/>
</dbReference>
<dbReference type="InterPro" id="IPR053733">
    <property type="entry name" value="Heme_Transport_Util_sf"/>
</dbReference>
<evidence type="ECO:0000259" key="1">
    <source>
        <dbReference type="Pfam" id="PF05171"/>
    </source>
</evidence>
<feature type="domain" description="Haemin-degrading HemS/ChuX" evidence="1">
    <location>
        <begin position="16"/>
        <end position="143"/>
    </location>
</feature>
<keyword evidence="3" id="KW-1185">Reference proteome</keyword>
<dbReference type="AlphaFoldDB" id="A0A5A9YXE3"/>
<sequence length="334" mass="36834">MENPKMRDRDLADKLGISEAELVAATLGETATRIVADPDRIMPALTRLGEVMALTRNESCVIEKVGHYDNYTSGEHAAMIVNQEIDLRIFPNHWVQGFAIEQETERGMRRTIQVFDAAGDAVHKVFLRDGSNADAWAGVVEELRLEDQFDAPEIVPRKPVEPAKGRPDQAERLRAEWDKLTDTHQFLIMTRRLKMNRLGAYRVAGAPYARRLAPGVIDTLLSKAAETAIPIMVFVGNAGCIEIHTGPVNRIVEMGPWINVLDPGFDLHLRRDHVAEVYAVTKSTRRGDAISVEAFDSAGGLIAQFFGVLRDEGAAQAWSALVADLATLDAEVTA</sequence>
<dbReference type="Proteomes" id="UP000325291">
    <property type="component" value="Unassembled WGS sequence"/>
</dbReference>
<evidence type="ECO:0000313" key="3">
    <source>
        <dbReference type="Proteomes" id="UP000325291"/>
    </source>
</evidence>
<dbReference type="GO" id="GO:0006826">
    <property type="term" value="P:iron ion transport"/>
    <property type="evidence" value="ECO:0007669"/>
    <property type="project" value="InterPro"/>
</dbReference>
<gene>
    <name evidence="2" type="ORF">FLO80_20605</name>
</gene>
<accession>A0A5A9YXE3</accession>
<reference evidence="2 3" key="1">
    <citation type="submission" date="2019-07" db="EMBL/GenBank/DDBJ databases">
        <title>Aquicoccus porphyridii gen. nov., sp. nov., isolated from a small marine red alga, Porphyridium marinum.</title>
        <authorList>
            <person name="Liu L."/>
        </authorList>
    </citation>
    <scope>NUCLEOTIDE SEQUENCE [LARGE SCALE GENOMIC DNA]</scope>
    <source>
        <strain evidence="2 3">L1 8-17</strain>
    </source>
</reference>
<dbReference type="CDD" id="cd16830">
    <property type="entry name" value="HemS-like_N"/>
    <property type="match status" value="1"/>
</dbReference>
<comment type="caution">
    <text evidence="2">The sequence shown here is derived from an EMBL/GenBank/DDBJ whole genome shotgun (WGS) entry which is preliminary data.</text>
</comment>
<dbReference type="SUPFAM" id="SSF144064">
    <property type="entry name" value="Heme iron utilization protein-like"/>
    <property type="match status" value="1"/>
</dbReference>
<dbReference type="EMBL" id="VINQ01000029">
    <property type="protein sequence ID" value="KAA0909653.1"/>
    <property type="molecule type" value="Genomic_DNA"/>
</dbReference>